<sequence length="101" mass="11357">MMMQQLLQGQQVQTKALNHVTTDINSRMDNMFTELSTKYDVSVINPRVEHCNATELRCEKAEEKEPEQLFAEAALRAEERTEHPASSEATAPSEPAETPPV</sequence>
<evidence type="ECO:0000313" key="2">
    <source>
        <dbReference type="EMBL" id="KAF3564946.1"/>
    </source>
</evidence>
<reference evidence="2 3" key="1">
    <citation type="journal article" date="2020" name="BMC Genomics">
        <title>Intraspecific diversification of the crop wild relative Brassica cretica Lam. using demographic model selection.</title>
        <authorList>
            <person name="Kioukis A."/>
            <person name="Michalopoulou V.A."/>
            <person name="Briers L."/>
            <person name="Pirintsos S."/>
            <person name="Studholme D.J."/>
            <person name="Pavlidis P."/>
            <person name="Sarris P.F."/>
        </authorList>
    </citation>
    <scope>NUCLEOTIDE SEQUENCE [LARGE SCALE GENOMIC DNA]</scope>
    <source>
        <strain evidence="3">cv. PFS-1207/04</strain>
    </source>
</reference>
<gene>
    <name evidence="2" type="ORF">DY000_02014839</name>
</gene>
<feature type="compositionally biased region" description="Basic and acidic residues" evidence="1">
    <location>
        <begin position="76"/>
        <end position="85"/>
    </location>
</feature>
<feature type="region of interest" description="Disordered" evidence="1">
    <location>
        <begin position="76"/>
        <end position="101"/>
    </location>
</feature>
<dbReference type="Proteomes" id="UP000266723">
    <property type="component" value="Unassembled WGS sequence"/>
</dbReference>
<dbReference type="EMBL" id="QGKV02000759">
    <property type="protein sequence ID" value="KAF3564946.1"/>
    <property type="molecule type" value="Genomic_DNA"/>
</dbReference>
<organism evidence="2 3">
    <name type="scientific">Brassica cretica</name>
    <name type="common">Mustard</name>
    <dbReference type="NCBI Taxonomy" id="69181"/>
    <lineage>
        <taxon>Eukaryota</taxon>
        <taxon>Viridiplantae</taxon>
        <taxon>Streptophyta</taxon>
        <taxon>Embryophyta</taxon>
        <taxon>Tracheophyta</taxon>
        <taxon>Spermatophyta</taxon>
        <taxon>Magnoliopsida</taxon>
        <taxon>eudicotyledons</taxon>
        <taxon>Gunneridae</taxon>
        <taxon>Pentapetalae</taxon>
        <taxon>rosids</taxon>
        <taxon>malvids</taxon>
        <taxon>Brassicales</taxon>
        <taxon>Brassicaceae</taxon>
        <taxon>Brassiceae</taxon>
        <taxon>Brassica</taxon>
    </lineage>
</organism>
<feature type="compositionally biased region" description="Low complexity" evidence="1">
    <location>
        <begin position="86"/>
        <end position="101"/>
    </location>
</feature>
<keyword evidence="3" id="KW-1185">Reference proteome</keyword>
<evidence type="ECO:0000313" key="3">
    <source>
        <dbReference type="Proteomes" id="UP000266723"/>
    </source>
</evidence>
<name>A0ABQ7CZD6_BRACR</name>
<protein>
    <submittedName>
        <fullName evidence="2">Uncharacterized protein</fullName>
    </submittedName>
</protein>
<proteinExistence type="predicted"/>
<accession>A0ABQ7CZD6</accession>
<comment type="caution">
    <text evidence="2">The sequence shown here is derived from an EMBL/GenBank/DDBJ whole genome shotgun (WGS) entry which is preliminary data.</text>
</comment>
<evidence type="ECO:0000256" key="1">
    <source>
        <dbReference type="SAM" id="MobiDB-lite"/>
    </source>
</evidence>